<dbReference type="PANTHER" id="PTHR24305">
    <property type="entry name" value="CYTOCHROME P450"/>
    <property type="match status" value="1"/>
</dbReference>
<evidence type="ECO:0008006" key="6">
    <source>
        <dbReference type="Google" id="ProtNLM"/>
    </source>
</evidence>
<dbReference type="GO" id="GO:0016705">
    <property type="term" value="F:oxidoreductase activity, acting on paired donors, with incorporation or reduction of molecular oxygen"/>
    <property type="evidence" value="ECO:0007669"/>
    <property type="project" value="InterPro"/>
</dbReference>
<keyword evidence="1" id="KW-0408">Iron</keyword>
<dbReference type="OrthoDB" id="10029320at2759"/>
<dbReference type="Proteomes" id="UP000182235">
    <property type="component" value="Unassembled WGS sequence"/>
</dbReference>
<dbReference type="PRINTS" id="PR00385">
    <property type="entry name" value="P450"/>
</dbReference>
<dbReference type="PANTHER" id="PTHR24305:SF222">
    <property type="entry name" value="CYTOCHROME P450 MONOOXYGENASE STCS"/>
    <property type="match status" value="1"/>
</dbReference>
<dbReference type="Pfam" id="PF00067">
    <property type="entry name" value="p450"/>
    <property type="match status" value="1"/>
</dbReference>
<comment type="caution">
    <text evidence="4">The sequence shown here is derived from an EMBL/GenBank/DDBJ whole genome shotgun (WGS) entry which is preliminary data.</text>
</comment>
<dbReference type="InterPro" id="IPR001128">
    <property type="entry name" value="Cyt_P450"/>
</dbReference>
<keyword evidence="3" id="KW-0812">Transmembrane</keyword>
<evidence type="ECO:0000256" key="1">
    <source>
        <dbReference type="PIRSR" id="PIRSR602401-1"/>
    </source>
</evidence>
<evidence type="ECO:0000313" key="4">
    <source>
        <dbReference type="EMBL" id="OJD16151.1"/>
    </source>
</evidence>
<name>A0A1J9QIZ2_9EURO</name>
<keyword evidence="1" id="KW-0349">Heme</keyword>
<sequence>MPVAHFPTTSPFLIIYAVSGPLLLLYLYSRLKYYRIHQFAHFPRPQPDLFFGHLKLLNEAVADEPLRHHDHAFWQLLKNTPGNPGILHFDIRPVSKPMILIGSHEVAEQISRASSIFKYSVPKSPTAHILKPIMGETSIEVINDEPWKNGRKKFNAAFAPSNLATFMPNILDKIMEFLAILDGHVESGDEFELAEPCVQLTFDIIGITALNIDFRNMQGPDKQSVIVRTFRSLLKTVPNTFGIDNWLVNPKGQYRRIALKRTLETSLTAIVKDKFEIAHNNTGRDGKIIDRSVMALGLKHVDTLTPQVMAECIDAIKTFFFAGHDTTAIVLQWSIYELSRTPRALAAIRKELDEVFGLDADPKSIAKQLLEDSTKLQKLQYTSAVIKESLRLHPPASTARMAPPGSGFKLNTKNGPLNVDGVALYISHYTLHRDPEVYGETADVWVPERWLGQTSTSSEDYASSSISKEDTSSAAGTESRRIPAAAWRAFERGPRNCIGQELANLEIRAILAMVARRYEFTKVGLGSSALKDGKPVLDQHGQFEATKPLFGTFNISTKPVDGTMMTIKYASK</sequence>
<keyword evidence="3" id="KW-1133">Transmembrane helix</keyword>
<dbReference type="CDD" id="cd11051">
    <property type="entry name" value="CYP59-like"/>
    <property type="match status" value="1"/>
</dbReference>
<dbReference type="GO" id="GO:0005506">
    <property type="term" value="F:iron ion binding"/>
    <property type="evidence" value="ECO:0007669"/>
    <property type="project" value="InterPro"/>
</dbReference>
<proteinExistence type="predicted"/>
<keyword evidence="1" id="KW-0479">Metal-binding</keyword>
<organism evidence="4 5">
    <name type="scientific">Emergomyces pasteurianus Ep9510</name>
    <dbReference type="NCBI Taxonomy" id="1447872"/>
    <lineage>
        <taxon>Eukaryota</taxon>
        <taxon>Fungi</taxon>
        <taxon>Dikarya</taxon>
        <taxon>Ascomycota</taxon>
        <taxon>Pezizomycotina</taxon>
        <taxon>Eurotiomycetes</taxon>
        <taxon>Eurotiomycetidae</taxon>
        <taxon>Onygenales</taxon>
        <taxon>Ajellomycetaceae</taxon>
        <taxon>Emergomyces</taxon>
    </lineage>
</organism>
<accession>A0A1J9QIZ2</accession>
<dbReference type="InterPro" id="IPR002401">
    <property type="entry name" value="Cyt_P450_E_grp-I"/>
</dbReference>
<dbReference type="PRINTS" id="PR00463">
    <property type="entry name" value="EP450I"/>
</dbReference>
<feature type="transmembrane region" description="Helical" evidence="3">
    <location>
        <begin position="12"/>
        <end position="29"/>
    </location>
</feature>
<dbReference type="Gene3D" id="1.10.630.10">
    <property type="entry name" value="Cytochrome P450"/>
    <property type="match status" value="1"/>
</dbReference>
<protein>
    <recommendedName>
        <fullName evidence="6">Cytochrome P450</fullName>
    </recommendedName>
</protein>
<evidence type="ECO:0000313" key="5">
    <source>
        <dbReference type="Proteomes" id="UP000182235"/>
    </source>
</evidence>
<dbReference type="VEuPathDB" id="FungiDB:AJ78_03640"/>
<comment type="cofactor">
    <cofactor evidence="1">
        <name>heme</name>
        <dbReference type="ChEBI" id="CHEBI:30413"/>
    </cofactor>
</comment>
<keyword evidence="3" id="KW-0472">Membrane</keyword>
<reference evidence="4 5" key="1">
    <citation type="submission" date="2015-07" db="EMBL/GenBank/DDBJ databases">
        <title>Emmonsia species relationships and genome sequence.</title>
        <authorList>
            <consortium name="The Broad Institute Genomics Platform"/>
            <person name="Cuomo C.A."/>
            <person name="Munoz J.F."/>
            <person name="Imamovic A."/>
            <person name="Priest M.E."/>
            <person name="Young S."/>
            <person name="Clay O.K."/>
            <person name="McEwen J.G."/>
        </authorList>
    </citation>
    <scope>NUCLEOTIDE SEQUENCE [LARGE SCALE GENOMIC DNA]</scope>
    <source>
        <strain evidence="4 5">UAMH 9510</strain>
    </source>
</reference>
<dbReference type="GO" id="GO:0020037">
    <property type="term" value="F:heme binding"/>
    <property type="evidence" value="ECO:0007669"/>
    <property type="project" value="InterPro"/>
</dbReference>
<dbReference type="SUPFAM" id="SSF48264">
    <property type="entry name" value="Cytochrome P450"/>
    <property type="match status" value="1"/>
</dbReference>
<dbReference type="STRING" id="1447872.A0A1J9QIZ2"/>
<evidence type="ECO:0000256" key="2">
    <source>
        <dbReference type="SAM" id="MobiDB-lite"/>
    </source>
</evidence>
<gene>
    <name evidence="4" type="ORF">AJ78_03640</name>
</gene>
<feature type="binding site" description="axial binding residue" evidence="1">
    <location>
        <position position="497"/>
    </location>
    <ligand>
        <name>heme</name>
        <dbReference type="ChEBI" id="CHEBI:30413"/>
    </ligand>
    <ligandPart>
        <name>Fe</name>
        <dbReference type="ChEBI" id="CHEBI:18248"/>
    </ligandPart>
</feature>
<dbReference type="EMBL" id="LGRN01000120">
    <property type="protein sequence ID" value="OJD16151.1"/>
    <property type="molecule type" value="Genomic_DNA"/>
</dbReference>
<feature type="compositionally biased region" description="Low complexity" evidence="2">
    <location>
        <begin position="457"/>
        <end position="466"/>
    </location>
</feature>
<evidence type="ECO:0000256" key="3">
    <source>
        <dbReference type="SAM" id="Phobius"/>
    </source>
</evidence>
<dbReference type="AlphaFoldDB" id="A0A1J9QIZ2"/>
<dbReference type="InterPro" id="IPR050121">
    <property type="entry name" value="Cytochrome_P450_monoxygenase"/>
</dbReference>
<keyword evidence="5" id="KW-1185">Reference proteome</keyword>
<feature type="region of interest" description="Disordered" evidence="2">
    <location>
        <begin position="457"/>
        <end position="479"/>
    </location>
</feature>
<dbReference type="GO" id="GO:0004497">
    <property type="term" value="F:monooxygenase activity"/>
    <property type="evidence" value="ECO:0007669"/>
    <property type="project" value="InterPro"/>
</dbReference>
<dbReference type="InterPro" id="IPR036396">
    <property type="entry name" value="Cyt_P450_sf"/>
</dbReference>